<gene>
    <name evidence="5" type="ORF">DI549_21325</name>
</gene>
<dbReference type="Pfam" id="PF13439">
    <property type="entry name" value="Glyco_transf_4"/>
    <property type="match status" value="1"/>
</dbReference>
<dbReference type="PANTHER" id="PTHR12526">
    <property type="entry name" value="GLYCOSYLTRANSFERASE"/>
    <property type="match status" value="1"/>
</dbReference>
<accession>A0A2W5QPP6</accession>
<dbReference type="Gene3D" id="3.40.50.2000">
    <property type="entry name" value="Glycogen Phosphorylase B"/>
    <property type="match status" value="2"/>
</dbReference>
<keyword evidence="2 5" id="KW-0808">Transferase</keyword>
<evidence type="ECO:0000259" key="3">
    <source>
        <dbReference type="Pfam" id="PF00534"/>
    </source>
</evidence>
<evidence type="ECO:0000313" key="5">
    <source>
        <dbReference type="EMBL" id="PZQ79006.1"/>
    </source>
</evidence>
<dbReference type="Pfam" id="PF00534">
    <property type="entry name" value="Glycos_transf_1"/>
    <property type="match status" value="1"/>
</dbReference>
<organism evidence="5 6">
    <name type="scientific">Ancylobacter novellus</name>
    <name type="common">Thiobacillus novellus</name>
    <dbReference type="NCBI Taxonomy" id="921"/>
    <lineage>
        <taxon>Bacteria</taxon>
        <taxon>Pseudomonadati</taxon>
        <taxon>Pseudomonadota</taxon>
        <taxon>Alphaproteobacteria</taxon>
        <taxon>Hyphomicrobiales</taxon>
        <taxon>Xanthobacteraceae</taxon>
        <taxon>Ancylobacter</taxon>
    </lineage>
</organism>
<dbReference type="InterPro" id="IPR028098">
    <property type="entry name" value="Glyco_trans_4-like_N"/>
</dbReference>
<evidence type="ECO:0000256" key="2">
    <source>
        <dbReference type="ARBA" id="ARBA00022679"/>
    </source>
</evidence>
<dbReference type="PANTHER" id="PTHR12526:SF510">
    <property type="entry name" value="D-INOSITOL 3-PHOSPHATE GLYCOSYLTRANSFERASE"/>
    <property type="match status" value="1"/>
</dbReference>
<evidence type="ECO:0000313" key="6">
    <source>
        <dbReference type="Proteomes" id="UP000248887"/>
    </source>
</evidence>
<proteinExistence type="predicted"/>
<dbReference type="AlphaFoldDB" id="A0A2W5QPP6"/>
<dbReference type="CDD" id="cd03801">
    <property type="entry name" value="GT4_PimA-like"/>
    <property type="match status" value="1"/>
</dbReference>
<dbReference type="InterPro" id="IPR001296">
    <property type="entry name" value="Glyco_trans_1"/>
</dbReference>
<dbReference type="SUPFAM" id="SSF53756">
    <property type="entry name" value="UDP-Glycosyltransferase/glycogen phosphorylase"/>
    <property type="match status" value="1"/>
</dbReference>
<feature type="domain" description="Glycosyltransferase subfamily 4-like N-terminal" evidence="4">
    <location>
        <begin position="50"/>
        <end position="177"/>
    </location>
</feature>
<evidence type="ECO:0000259" key="4">
    <source>
        <dbReference type="Pfam" id="PF13439"/>
    </source>
</evidence>
<protein>
    <submittedName>
        <fullName evidence="5">Glycosyl transferase family 1</fullName>
    </submittedName>
</protein>
<feature type="domain" description="Glycosyl transferase family 1" evidence="3">
    <location>
        <begin position="186"/>
        <end position="353"/>
    </location>
</feature>
<evidence type="ECO:0000256" key="1">
    <source>
        <dbReference type="ARBA" id="ARBA00022676"/>
    </source>
</evidence>
<comment type="caution">
    <text evidence="5">The sequence shown here is derived from an EMBL/GenBank/DDBJ whole genome shotgun (WGS) entry which is preliminary data.</text>
</comment>
<dbReference type="GO" id="GO:0016757">
    <property type="term" value="F:glycosyltransferase activity"/>
    <property type="evidence" value="ECO:0007669"/>
    <property type="project" value="UniProtKB-KW"/>
</dbReference>
<sequence>MKTIQIGLEWFPERAGGLPRYYFDLVNTAPHLAGARGMVLGSDNVSSETGGRIRSYAASSDSYLRKFRGARRTYGALLSEEAPELTVSHFALSALPVLDLIKGPLAVHFQGPWADESAVEGDAGLRVRLKRQVERAVYRRGGLFIVLSQAFAEVLHAAYGVPRERIRVIPGGVDVKRFDIAETRVEARERLGWPTDRPILLAVRRLVRRMGLEFLIEAMTEVVRHYPDALLMIAGRGPLRDELTALIEERGLERNVRLLGFVSDEDLPRAYRAADLSVVSTQALEGFGLIAVESLAAGTPAIVTPVGGLPEVSGPLAPALVFEGKGPEAIAAGLVNALSGRGIPDAAACRTYAATFDWPIIAARVTAAYREAASS</sequence>
<keyword evidence="1" id="KW-0328">Glycosyltransferase</keyword>
<name>A0A2W5QPP6_ANCNO</name>
<dbReference type="EMBL" id="QFQD01000107">
    <property type="protein sequence ID" value="PZQ79006.1"/>
    <property type="molecule type" value="Genomic_DNA"/>
</dbReference>
<dbReference type="Proteomes" id="UP000248887">
    <property type="component" value="Unassembled WGS sequence"/>
</dbReference>
<reference evidence="5 6" key="1">
    <citation type="submission" date="2017-08" db="EMBL/GenBank/DDBJ databases">
        <title>Infants hospitalized years apart are colonized by the same room-sourced microbial strains.</title>
        <authorList>
            <person name="Brooks B."/>
            <person name="Olm M.R."/>
            <person name="Firek B.A."/>
            <person name="Baker R."/>
            <person name="Thomas B.C."/>
            <person name="Morowitz M.J."/>
            <person name="Banfield J.F."/>
        </authorList>
    </citation>
    <scope>NUCLEOTIDE SEQUENCE [LARGE SCALE GENOMIC DNA]</scope>
    <source>
        <strain evidence="5">S2_005_001_R2_27</strain>
    </source>
</reference>